<gene>
    <name evidence="2" type="ORF">V5N11_019684</name>
</gene>
<dbReference type="PANTHER" id="PTHR31111">
    <property type="entry name" value="BNAA05G37150D PROTEIN-RELATED"/>
    <property type="match status" value="1"/>
</dbReference>
<evidence type="ECO:0000313" key="2">
    <source>
        <dbReference type="EMBL" id="KAL1195658.1"/>
    </source>
</evidence>
<reference evidence="2 3" key="1">
    <citation type="submission" date="2024-04" db="EMBL/GenBank/DDBJ databases">
        <title>Genome assembly C_amara_ONT_v2.</title>
        <authorList>
            <person name="Yant L."/>
            <person name="Moore C."/>
            <person name="Slenker M."/>
        </authorList>
    </citation>
    <scope>NUCLEOTIDE SEQUENCE [LARGE SCALE GENOMIC DNA]</scope>
    <source>
        <tissue evidence="2">Leaf</tissue>
    </source>
</reference>
<evidence type="ECO:0000313" key="3">
    <source>
        <dbReference type="Proteomes" id="UP001558713"/>
    </source>
</evidence>
<dbReference type="PANTHER" id="PTHR31111:SF17">
    <property type="entry name" value="F-BOX DOMAIN-CONTAINING PROTEIN"/>
    <property type="match status" value="1"/>
</dbReference>
<name>A0ABD0ZLX6_CARAN</name>
<dbReference type="EMBL" id="JBANAX010000722">
    <property type="protein sequence ID" value="KAL1195658.1"/>
    <property type="molecule type" value="Genomic_DNA"/>
</dbReference>
<accession>A0ABD0ZLX6</accession>
<evidence type="ECO:0000259" key="1">
    <source>
        <dbReference type="SMART" id="SM00256"/>
    </source>
</evidence>
<organism evidence="2 3">
    <name type="scientific">Cardamine amara subsp. amara</name>
    <dbReference type="NCBI Taxonomy" id="228776"/>
    <lineage>
        <taxon>Eukaryota</taxon>
        <taxon>Viridiplantae</taxon>
        <taxon>Streptophyta</taxon>
        <taxon>Embryophyta</taxon>
        <taxon>Tracheophyta</taxon>
        <taxon>Spermatophyta</taxon>
        <taxon>Magnoliopsida</taxon>
        <taxon>eudicotyledons</taxon>
        <taxon>Gunneridae</taxon>
        <taxon>Pentapetalae</taxon>
        <taxon>rosids</taxon>
        <taxon>malvids</taxon>
        <taxon>Brassicales</taxon>
        <taxon>Brassicaceae</taxon>
        <taxon>Cardamineae</taxon>
        <taxon>Cardamine</taxon>
    </lineage>
</organism>
<protein>
    <submittedName>
        <fullName evidence="2">F-box protein</fullName>
    </submittedName>
</protein>
<proteinExistence type="predicted"/>
<dbReference type="Pfam" id="PF00646">
    <property type="entry name" value="F-box"/>
    <property type="match status" value="1"/>
</dbReference>
<comment type="caution">
    <text evidence="2">The sequence shown here is derived from an EMBL/GenBank/DDBJ whole genome shotgun (WGS) entry which is preliminary data.</text>
</comment>
<dbReference type="SUPFAM" id="SSF81383">
    <property type="entry name" value="F-box domain"/>
    <property type="match status" value="1"/>
</dbReference>
<dbReference type="SMART" id="SM00256">
    <property type="entry name" value="FBOX"/>
    <property type="match status" value="1"/>
</dbReference>
<dbReference type="AlphaFoldDB" id="A0ABD0ZLX6"/>
<dbReference type="InterPro" id="IPR001810">
    <property type="entry name" value="F-box_dom"/>
</dbReference>
<keyword evidence="3" id="KW-1185">Reference proteome</keyword>
<dbReference type="Proteomes" id="UP001558713">
    <property type="component" value="Unassembled WGS sequence"/>
</dbReference>
<sequence>MAFSFDQRERRIKSHGRTPEIPFDLVIEILRRLPAKSLVKFKSVSKIWSSFICSRNFTNSFLRVTSSPPRLYMSLNFFDNSHLKNILLSLSPSFDSEGTTIVLCLPLTPTKI</sequence>
<feature type="domain" description="F-box" evidence="1">
    <location>
        <begin position="21"/>
        <end position="61"/>
    </location>
</feature>
<dbReference type="InterPro" id="IPR036047">
    <property type="entry name" value="F-box-like_dom_sf"/>
</dbReference>